<gene>
    <name evidence="2" type="ORF">EV696_10116</name>
</gene>
<dbReference type="OrthoDB" id="598113at2"/>
<dbReference type="Pfam" id="PF08668">
    <property type="entry name" value="HDOD"/>
    <property type="match status" value="1"/>
</dbReference>
<dbReference type="SUPFAM" id="SSF109604">
    <property type="entry name" value="HD-domain/PDEase-like"/>
    <property type="match status" value="1"/>
</dbReference>
<protein>
    <submittedName>
        <fullName evidence="2">HD-like signal output (HDOD) protein</fullName>
    </submittedName>
</protein>
<dbReference type="Gene3D" id="1.10.3210.10">
    <property type="entry name" value="Hypothetical protein af1432"/>
    <property type="match status" value="1"/>
</dbReference>
<sequence>MSVEQQFLDELLDAIKHDRLTLPTLPEVALRVREAVDDPDVSAGKLASMISQDAALAARIIKVANSPLLRGRVPVDNLQFAITRLGLTFVRNLVTGLAMQQMFQATSDVVDRRLRDSWQNSTEIASISQVLAQHYTKLKPDQAMLAGLVHEIGMLPILAMAEETGDLLNHPDILNRIIDKLHPKIGTAILTAWDFPPELIAVPEGCIDYGRSHPGPADYADVVTVARLQKYAGTEHALGQMDWSTIQAFGKLGLSADVAVHDIEEINMDIAEAKTLLG</sequence>
<evidence type="ECO:0000313" key="3">
    <source>
        <dbReference type="Proteomes" id="UP000295375"/>
    </source>
</evidence>
<keyword evidence="3" id="KW-1185">Reference proteome</keyword>
<dbReference type="EMBL" id="SNYM01000001">
    <property type="protein sequence ID" value="TDQ51047.1"/>
    <property type="molecule type" value="Genomic_DNA"/>
</dbReference>
<feature type="domain" description="HDOD" evidence="1">
    <location>
        <begin position="22"/>
        <end position="209"/>
    </location>
</feature>
<organism evidence="2 3">
    <name type="scientific">Permianibacter aggregans</name>
    <dbReference type="NCBI Taxonomy" id="1510150"/>
    <lineage>
        <taxon>Bacteria</taxon>
        <taxon>Pseudomonadati</taxon>
        <taxon>Pseudomonadota</taxon>
        <taxon>Gammaproteobacteria</taxon>
        <taxon>Pseudomonadales</taxon>
        <taxon>Pseudomonadaceae</taxon>
        <taxon>Permianibacter</taxon>
    </lineage>
</organism>
<name>A0A4V3D8A8_9GAMM</name>
<comment type="caution">
    <text evidence="2">The sequence shown here is derived from an EMBL/GenBank/DDBJ whole genome shotgun (WGS) entry which is preliminary data.</text>
</comment>
<dbReference type="InterPro" id="IPR052340">
    <property type="entry name" value="RNase_Y/CdgJ"/>
</dbReference>
<reference evidence="2 3" key="1">
    <citation type="submission" date="2019-03" db="EMBL/GenBank/DDBJ databases">
        <title>Genomic Encyclopedia of Type Strains, Phase IV (KMG-IV): sequencing the most valuable type-strain genomes for metagenomic binning, comparative biology and taxonomic classification.</title>
        <authorList>
            <person name="Goeker M."/>
        </authorList>
    </citation>
    <scope>NUCLEOTIDE SEQUENCE [LARGE SCALE GENOMIC DNA]</scope>
    <source>
        <strain evidence="2 3">DSM 103792</strain>
    </source>
</reference>
<proteinExistence type="predicted"/>
<evidence type="ECO:0000259" key="1">
    <source>
        <dbReference type="PROSITE" id="PS51833"/>
    </source>
</evidence>
<dbReference type="PANTHER" id="PTHR33525">
    <property type="match status" value="1"/>
</dbReference>
<dbReference type="PANTHER" id="PTHR33525:SF3">
    <property type="entry name" value="RIBONUCLEASE Y"/>
    <property type="match status" value="1"/>
</dbReference>
<dbReference type="PROSITE" id="PS51833">
    <property type="entry name" value="HDOD"/>
    <property type="match status" value="1"/>
</dbReference>
<dbReference type="AlphaFoldDB" id="A0A4V3D8A8"/>
<dbReference type="Proteomes" id="UP000295375">
    <property type="component" value="Unassembled WGS sequence"/>
</dbReference>
<evidence type="ECO:0000313" key="2">
    <source>
        <dbReference type="EMBL" id="TDQ51047.1"/>
    </source>
</evidence>
<dbReference type="InterPro" id="IPR013976">
    <property type="entry name" value="HDOD"/>
</dbReference>
<accession>A0A4V3D8A8</accession>